<reference evidence="1 2" key="1">
    <citation type="submission" date="2020-05" db="EMBL/GenBank/DDBJ databases">
        <title>The draft genome of Cronobacter sakazakii strain 145005.</title>
        <authorList>
            <person name="Yang J."/>
            <person name="Liu L."/>
            <person name="Feng Y."/>
            <person name="Zong Z."/>
        </authorList>
    </citation>
    <scope>NUCLEOTIDE SEQUENCE [LARGE SCALE GENOMIC DNA]</scope>
    <source>
        <strain evidence="1 2">145005</strain>
    </source>
</reference>
<sequence length="62" mass="7265">MLKEKCAPEATVDVNGRPYRVYRQANGYEWRFVSVDKPREGFTMNFEQIVKAGFERLTGYSQ</sequence>
<dbReference type="RefSeq" id="WP_105607380.1">
    <property type="nucleotide sequence ID" value="NZ_JABTXY010000024.1"/>
</dbReference>
<dbReference type="EMBL" id="JABTXY010000024">
    <property type="protein sequence ID" value="NYV43137.1"/>
    <property type="molecule type" value="Genomic_DNA"/>
</dbReference>
<dbReference type="Proteomes" id="UP000548673">
    <property type="component" value="Unassembled WGS sequence"/>
</dbReference>
<protein>
    <submittedName>
        <fullName evidence="1">Uncharacterized protein</fullName>
    </submittedName>
</protein>
<accession>A0A853H1N6</accession>
<name>A0A853H1N6_CROSK</name>
<evidence type="ECO:0000313" key="2">
    <source>
        <dbReference type="Proteomes" id="UP000548673"/>
    </source>
</evidence>
<dbReference type="AlphaFoldDB" id="A0A853H1N6"/>
<organism evidence="1 2">
    <name type="scientific">Cronobacter sakazakii</name>
    <name type="common">Enterobacter sakazakii</name>
    <dbReference type="NCBI Taxonomy" id="28141"/>
    <lineage>
        <taxon>Bacteria</taxon>
        <taxon>Pseudomonadati</taxon>
        <taxon>Pseudomonadota</taxon>
        <taxon>Gammaproteobacteria</taxon>
        <taxon>Enterobacterales</taxon>
        <taxon>Enterobacteriaceae</taxon>
        <taxon>Cronobacter</taxon>
    </lineage>
</organism>
<proteinExistence type="predicted"/>
<evidence type="ECO:0000313" key="1">
    <source>
        <dbReference type="EMBL" id="NYV43137.1"/>
    </source>
</evidence>
<gene>
    <name evidence="1" type="ORF">HRR37_12325</name>
</gene>
<comment type="caution">
    <text evidence="1">The sequence shown here is derived from an EMBL/GenBank/DDBJ whole genome shotgun (WGS) entry which is preliminary data.</text>
</comment>